<evidence type="ECO:0000256" key="1">
    <source>
        <dbReference type="SAM" id="SignalP"/>
    </source>
</evidence>
<evidence type="ECO:0000313" key="2">
    <source>
        <dbReference type="EMBL" id="ATC65007.1"/>
    </source>
</evidence>
<gene>
    <name evidence="2" type="ORF">CMV30_14110</name>
</gene>
<dbReference type="RefSeq" id="WP_096056638.1">
    <property type="nucleotide sequence ID" value="NZ_CP023344.1"/>
</dbReference>
<accession>A0A290Q9R9</accession>
<keyword evidence="3" id="KW-1185">Reference proteome</keyword>
<keyword evidence="1" id="KW-0732">Signal</keyword>
<proteinExistence type="predicted"/>
<name>A0A290Q9R9_9BACT</name>
<dbReference type="EMBL" id="CP023344">
    <property type="protein sequence ID" value="ATC65007.1"/>
    <property type="molecule type" value="Genomic_DNA"/>
</dbReference>
<evidence type="ECO:0008006" key="4">
    <source>
        <dbReference type="Google" id="ProtNLM"/>
    </source>
</evidence>
<feature type="chain" id="PRO_5013352959" description="DUF4398 domain-containing protein" evidence="1">
    <location>
        <begin position="18"/>
        <end position="85"/>
    </location>
</feature>
<organism evidence="2 3">
    <name type="scientific">Nibricoccus aquaticus</name>
    <dbReference type="NCBI Taxonomy" id="2576891"/>
    <lineage>
        <taxon>Bacteria</taxon>
        <taxon>Pseudomonadati</taxon>
        <taxon>Verrucomicrobiota</taxon>
        <taxon>Opitutia</taxon>
        <taxon>Opitutales</taxon>
        <taxon>Opitutaceae</taxon>
        <taxon>Nibricoccus</taxon>
    </lineage>
</organism>
<dbReference type="KEGG" id="vbh:CMV30_14110"/>
<reference evidence="2 3" key="1">
    <citation type="submission" date="2017-09" db="EMBL/GenBank/DDBJ databases">
        <title>Complete genome sequence of Verrucomicrobial strain HZ-65, isolated from freshwater.</title>
        <authorList>
            <person name="Choi A."/>
        </authorList>
    </citation>
    <scope>NUCLEOTIDE SEQUENCE [LARGE SCALE GENOMIC DNA]</scope>
    <source>
        <strain evidence="2 3">HZ-65</strain>
    </source>
</reference>
<evidence type="ECO:0000313" key="3">
    <source>
        <dbReference type="Proteomes" id="UP000217265"/>
    </source>
</evidence>
<dbReference type="AlphaFoldDB" id="A0A290Q9R9"/>
<sequence>MKSQVVLALVLFTVAGALCGCGSTKYSATGVDKKAEELLRNGSARDMAEARQMAEDYYWLENARKKEEDARLERQKAAEKKEQRR</sequence>
<dbReference type="PROSITE" id="PS51257">
    <property type="entry name" value="PROKAR_LIPOPROTEIN"/>
    <property type="match status" value="1"/>
</dbReference>
<protein>
    <recommendedName>
        <fullName evidence="4">DUF4398 domain-containing protein</fullName>
    </recommendedName>
</protein>
<feature type="signal peptide" evidence="1">
    <location>
        <begin position="1"/>
        <end position="17"/>
    </location>
</feature>
<dbReference type="Proteomes" id="UP000217265">
    <property type="component" value="Chromosome"/>
</dbReference>